<dbReference type="KEGG" id="afo:Afer_0617"/>
<protein>
    <recommendedName>
        <fullName evidence="3">inositol-phosphate phosphatase</fullName>
        <ecNumber evidence="3">3.1.3.25</ecNumber>
    </recommendedName>
</protein>
<dbReference type="PANTHER" id="PTHR20854:SF4">
    <property type="entry name" value="INOSITOL-1-MONOPHOSPHATASE-RELATED"/>
    <property type="match status" value="1"/>
</dbReference>
<feature type="binding site" evidence="7">
    <location>
        <position position="83"/>
    </location>
    <ligand>
        <name>Mg(2+)</name>
        <dbReference type="ChEBI" id="CHEBI:18420"/>
        <label>1</label>
        <note>catalytic</note>
    </ligand>
</feature>
<feature type="binding site" evidence="7">
    <location>
        <position position="86"/>
    </location>
    <ligand>
        <name>Mg(2+)</name>
        <dbReference type="ChEBI" id="CHEBI:18420"/>
        <label>1</label>
        <note>catalytic</note>
    </ligand>
</feature>
<dbReference type="EMBL" id="CP001631">
    <property type="protein sequence ID" value="ACU53571.1"/>
    <property type="molecule type" value="Genomic_DNA"/>
</dbReference>
<keyword evidence="6 7" id="KW-0460">Magnesium</keyword>
<dbReference type="InterPro" id="IPR000760">
    <property type="entry name" value="Inositol_monophosphatase-like"/>
</dbReference>
<name>C7LXW3_ACIFD</name>
<keyword evidence="5" id="KW-0378">Hydrolase</keyword>
<dbReference type="Proteomes" id="UP000000771">
    <property type="component" value="Chromosome"/>
</dbReference>
<evidence type="ECO:0000256" key="7">
    <source>
        <dbReference type="PIRSR" id="PIRSR600760-2"/>
    </source>
</evidence>
<comment type="cofactor">
    <cofactor evidence="2 7">
        <name>Mg(2+)</name>
        <dbReference type="ChEBI" id="CHEBI:18420"/>
    </cofactor>
</comment>
<accession>C7LXW3</accession>
<feature type="binding site" evidence="7">
    <location>
        <position position="199"/>
    </location>
    <ligand>
        <name>Mg(2+)</name>
        <dbReference type="ChEBI" id="CHEBI:18420"/>
        <label>1</label>
        <note>catalytic</note>
    </ligand>
</feature>
<evidence type="ECO:0000256" key="1">
    <source>
        <dbReference type="ARBA" id="ARBA00001033"/>
    </source>
</evidence>
<dbReference type="HOGENOM" id="CLU_1022224_0_0_11"/>
<dbReference type="SUPFAM" id="SSF56655">
    <property type="entry name" value="Carbohydrate phosphatase"/>
    <property type="match status" value="1"/>
</dbReference>
<dbReference type="InterPro" id="IPR020550">
    <property type="entry name" value="Inositol_monophosphatase_CS"/>
</dbReference>
<keyword evidence="4 7" id="KW-0479">Metal-binding</keyword>
<dbReference type="PANTHER" id="PTHR20854">
    <property type="entry name" value="INOSITOL MONOPHOSPHATASE"/>
    <property type="match status" value="1"/>
</dbReference>
<dbReference type="PRINTS" id="PR00377">
    <property type="entry name" value="IMPHPHTASES"/>
</dbReference>
<dbReference type="GO" id="GO:0046854">
    <property type="term" value="P:phosphatidylinositol phosphate biosynthetic process"/>
    <property type="evidence" value="ECO:0007669"/>
    <property type="project" value="InterPro"/>
</dbReference>
<dbReference type="FunFam" id="3.40.190.80:FF:000020">
    <property type="entry name" value="Fructose-1,6-bisphosphatase/inositol-1-monophosphatase"/>
    <property type="match status" value="1"/>
</dbReference>
<dbReference type="AlphaFoldDB" id="C7LXW3"/>
<dbReference type="eggNOG" id="COG0483">
    <property type="taxonomic scope" value="Bacteria"/>
</dbReference>
<evidence type="ECO:0000256" key="3">
    <source>
        <dbReference type="ARBA" id="ARBA00013106"/>
    </source>
</evidence>
<evidence type="ECO:0000256" key="4">
    <source>
        <dbReference type="ARBA" id="ARBA00022723"/>
    </source>
</evidence>
<feature type="binding site" evidence="7">
    <location>
        <position position="67"/>
    </location>
    <ligand>
        <name>Mg(2+)</name>
        <dbReference type="ChEBI" id="CHEBI:18420"/>
        <label>1</label>
        <note>catalytic</note>
    </ligand>
</feature>
<dbReference type="OrthoDB" id="9772456at2"/>
<keyword evidence="9" id="KW-1185">Reference proteome</keyword>
<evidence type="ECO:0000256" key="2">
    <source>
        <dbReference type="ARBA" id="ARBA00001946"/>
    </source>
</evidence>
<dbReference type="EC" id="3.1.3.25" evidence="3"/>
<reference evidence="8 9" key="1">
    <citation type="journal article" date="2009" name="Stand. Genomic Sci.">
        <title>Complete genome sequence of Acidimicrobium ferrooxidans type strain (ICP).</title>
        <authorList>
            <person name="Clum A."/>
            <person name="Nolan M."/>
            <person name="Lang E."/>
            <person name="Glavina Del Rio T."/>
            <person name="Tice H."/>
            <person name="Copeland A."/>
            <person name="Cheng J.F."/>
            <person name="Lucas S."/>
            <person name="Chen F."/>
            <person name="Bruce D."/>
            <person name="Goodwin L."/>
            <person name="Pitluck S."/>
            <person name="Ivanova N."/>
            <person name="Mavrommatis K."/>
            <person name="Mikhailova N."/>
            <person name="Pati A."/>
            <person name="Chen A."/>
            <person name="Palaniappan K."/>
            <person name="Goker M."/>
            <person name="Spring S."/>
            <person name="Land M."/>
            <person name="Hauser L."/>
            <person name="Chang Y.J."/>
            <person name="Jeffries C.C."/>
            <person name="Chain P."/>
            <person name="Bristow J."/>
            <person name="Eisen J.A."/>
            <person name="Markowitz V."/>
            <person name="Hugenholtz P."/>
            <person name="Kyrpides N.C."/>
            <person name="Klenk H.P."/>
            <person name="Lapidus A."/>
        </authorList>
    </citation>
    <scope>NUCLEOTIDE SEQUENCE [LARGE SCALE GENOMIC DNA]</scope>
    <source>
        <strain evidence="9">DSM 10331 / JCM 15462 / NBRC 103882 / ICP</strain>
    </source>
</reference>
<dbReference type="Gene3D" id="3.30.540.10">
    <property type="entry name" value="Fructose-1,6-Bisphosphatase, subunit A, domain 1"/>
    <property type="match status" value="1"/>
</dbReference>
<dbReference type="GO" id="GO:0008934">
    <property type="term" value="F:inositol monophosphate 1-phosphatase activity"/>
    <property type="evidence" value="ECO:0007669"/>
    <property type="project" value="TreeGrafter"/>
</dbReference>
<gene>
    <name evidence="8" type="ordered locus">Afer_0617</name>
</gene>
<dbReference type="GO" id="GO:0007165">
    <property type="term" value="P:signal transduction"/>
    <property type="evidence" value="ECO:0007669"/>
    <property type="project" value="TreeGrafter"/>
</dbReference>
<feature type="binding site" evidence="7">
    <location>
        <position position="85"/>
    </location>
    <ligand>
        <name>Mg(2+)</name>
        <dbReference type="ChEBI" id="CHEBI:18420"/>
        <label>1</label>
        <note>catalytic</note>
    </ligand>
</feature>
<evidence type="ECO:0000313" key="8">
    <source>
        <dbReference type="EMBL" id="ACU53571.1"/>
    </source>
</evidence>
<dbReference type="PROSITE" id="PS00630">
    <property type="entry name" value="IMP_2"/>
    <property type="match status" value="1"/>
</dbReference>
<sequence>MPEAAGGVDQLLTLARETAEACLASVEATSTDWSSTGDRRGQHRGDVVADQAALELLDRPWLNVVSEESGVLDRGAALTAIVDPIDGSTNASRGLFPWASSVAIADDKGPLVGVVSLCRGGGTYWAVRGAGARRDRRPVSSSAASSVRGKLVACNGTPRAWLGWGQLRAFGSAASELAFVAEGSIDALVDFSEGLAIWDIAAGVLIAREAGAAVVRANGNEVDLSPTAPRQRIVAGASTSLATELVAALAGVGLERR</sequence>
<evidence type="ECO:0000256" key="5">
    <source>
        <dbReference type="ARBA" id="ARBA00022801"/>
    </source>
</evidence>
<dbReference type="Pfam" id="PF00459">
    <property type="entry name" value="Inositol_P"/>
    <property type="match status" value="1"/>
</dbReference>
<evidence type="ECO:0000313" key="9">
    <source>
        <dbReference type="Proteomes" id="UP000000771"/>
    </source>
</evidence>
<dbReference type="STRING" id="525909.Afer_0617"/>
<comment type="catalytic activity">
    <reaction evidence="1">
        <text>a myo-inositol phosphate + H2O = myo-inositol + phosphate</text>
        <dbReference type="Rhea" id="RHEA:24056"/>
        <dbReference type="ChEBI" id="CHEBI:15377"/>
        <dbReference type="ChEBI" id="CHEBI:17268"/>
        <dbReference type="ChEBI" id="CHEBI:43474"/>
        <dbReference type="ChEBI" id="CHEBI:84139"/>
        <dbReference type="EC" id="3.1.3.25"/>
    </reaction>
</comment>
<dbReference type="Gene3D" id="3.40.190.80">
    <property type="match status" value="1"/>
</dbReference>
<dbReference type="RefSeq" id="WP_015798066.1">
    <property type="nucleotide sequence ID" value="NC_013124.1"/>
</dbReference>
<proteinExistence type="predicted"/>
<dbReference type="GO" id="GO:0046872">
    <property type="term" value="F:metal ion binding"/>
    <property type="evidence" value="ECO:0007669"/>
    <property type="project" value="UniProtKB-KW"/>
</dbReference>
<dbReference type="GO" id="GO:0006020">
    <property type="term" value="P:inositol metabolic process"/>
    <property type="evidence" value="ECO:0007669"/>
    <property type="project" value="TreeGrafter"/>
</dbReference>
<organism evidence="8 9">
    <name type="scientific">Acidimicrobium ferrooxidans (strain DSM 10331 / JCM 15462 / NBRC 103882 / ICP)</name>
    <dbReference type="NCBI Taxonomy" id="525909"/>
    <lineage>
        <taxon>Bacteria</taxon>
        <taxon>Bacillati</taxon>
        <taxon>Actinomycetota</taxon>
        <taxon>Acidimicrobiia</taxon>
        <taxon>Acidimicrobiales</taxon>
        <taxon>Acidimicrobiaceae</taxon>
        <taxon>Acidimicrobium</taxon>
    </lineage>
</organism>
<evidence type="ECO:0000256" key="6">
    <source>
        <dbReference type="ARBA" id="ARBA00022842"/>
    </source>
</evidence>